<proteinExistence type="inferred from homology"/>
<organism evidence="17 18">
    <name type="scientific">Dioscorea cayennensis subsp. rotundata</name>
    <name type="common">White Guinea yam</name>
    <name type="synonym">Dioscorea rotundata</name>
    <dbReference type="NCBI Taxonomy" id="55577"/>
    <lineage>
        <taxon>Eukaryota</taxon>
        <taxon>Viridiplantae</taxon>
        <taxon>Streptophyta</taxon>
        <taxon>Embryophyta</taxon>
        <taxon>Tracheophyta</taxon>
        <taxon>Spermatophyta</taxon>
        <taxon>Magnoliopsida</taxon>
        <taxon>Liliopsida</taxon>
        <taxon>Dioscoreales</taxon>
        <taxon>Dioscoreaceae</taxon>
        <taxon>Dioscorea</taxon>
    </lineage>
</organism>
<dbReference type="FunFam" id="3.50.30.30:FF:000005">
    <property type="entry name" value="subtilisin-like protease SBT1.5"/>
    <property type="match status" value="1"/>
</dbReference>
<dbReference type="GO" id="GO:0006508">
    <property type="term" value="P:proteolysis"/>
    <property type="evidence" value="ECO:0007669"/>
    <property type="project" value="UniProtKB-KW"/>
</dbReference>
<dbReference type="Gene3D" id="3.30.70.80">
    <property type="entry name" value="Peptidase S8 propeptide/proteinase inhibitor I9"/>
    <property type="match status" value="1"/>
</dbReference>
<evidence type="ECO:0000259" key="13">
    <source>
        <dbReference type="Pfam" id="PF00082"/>
    </source>
</evidence>
<accession>A0AB40D3I9</accession>
<dbReference type="PANTHER" id="PTHR10795">
    <property type="entry name" value="PROPROTEIN CONVERTASE SUBTILISIN/KEXIN"/>
    <property type="match status" value="1"/>
</dbReference>
<reference evidence="18" key="1">
    <citation type="submission" date="2025-08" db="UniProtKB">
        <authorList>
            <consortium name="RefSeq"/>
        </authorList>
    </citation>
    <scope>IDENTIFICATION</scope>
</reference>
<evidence type="ECO:0000313" key="18">
    <source>
        <dbReference type="RefSeq" id="XP_039144794.1"/>
    </source>
</evidence>
<feature type="active site" description="Charge relay system" evidence="8 9">
    <location>
        <position position="213"/>
    </location>
</feature>
<feature type="region of interest" description="Disordered" evidence="11">
    <location>
        <begin position="198"/>
        <end position="223"/>
    </location>
</feature>
<dbReference type="InterPro" id="IPR041469">
    <property type="entry name" value="Subtilisin-like_FN3"/>
</dbReference>
<dbReference type="FunFam" id="3.40.50.200:FF:000006">
    <property type="entry name" value="Subtilisin-like protease SBT1.5"/>
    <property type="match status" value="1"/>
</dbReference>
<dbReference type="Gene3D" id="3.50.30.30">
    <property type="match status" value="1"/>
</dbReference>
<feature type="domain" description="Peptidase S8/S53" evidence="13">
    <location>
        <begin position="130"/>
        <end position="581"/>
    </location>
</feature>
<dbReference type="InterPro" id="IPR045051">
    <property type="entry name" value="SBT"/>
</dbReference>
<evidence type="ECO:0000259" key="16">
    <source>
        <dbReference type="Pfam" id="PF17766"/>
    </source>
</evidence>
<evidence type="ECO:0000259" key="15">
    <source>
        <dbReference type="Pfam" id="PF05922"/>
    </source>
</evidence>
<evidence type="ECO:0000256" key="12">
    <source>
        <dbReference type="SAM" id="SignalP"/>
    </source>
</evidence>
<dbReference type="Gene3D" id="3.40.50.200">
    <property type="entry name" value="Peptidase S8/S53 domain"/>
    <property type="match status" value="1"/>
</dbReference>
<comment type="subcellular location">
    <subcellularLocation>
        <location evidence="1">Secreted</location>
    </subcellularLocation>
</comment>
<dbReference type="CDD" id="cd02120">
    <property type="entry name" value="PA_subtilisin_like"/>
    <property type="match status" value="1"/>
</dbReference>
<dbReference type="Gene3D" id="2.60.40.2310">
    <property type="match status" value="1"/>
</dbReference>
<dbReference type="Pfam" id="PF17766">
    <property type="entry name" value="fn3_6"/>
    <property type="match status" value="1"/>
</dbReference>
<feature type="active site" description="Charge relay system" evidence="8 9">
    <location>
        <position position="542"/>
    </location>
</feature>
<keyword evidence="5 9" id="KW-0378">Hydrolase</keyword>
<dbReference type="InterPro" id="IPR036852">
    <property type="entry name" value="Peptidase_S8/S53_dom_sf"/>
</dbReference>
<gene>
    <name evidence="18" type="primary">LOC120282112</name>
</gene>
<feature type="domain" description="Subtilisin-like protease fibronectin type-III" evidence="16">
    <location>
        <begin position="660"/>
        <end position="764"/>
    </location>
</feature>
<dbReference type="Pfam" id="PF05922">
    <property type="entry name" value="Inhibitor_I9"/>
    <property type="match status" value="1"/>
</dbReference>
<dbReference type="FunFam" id="2.60.40.2310:FF:000001">
    <property type="entry name" value="Subtilisin-like protease SBT1.5"/>
    <property type="match status" value="1"/>
</dbReference>
<feature type="compositionally biased region" description="Basic and acidic residues" evidence="11">
    <location>
        <begin position="198"/>
        <end position="214"/>
    </location>
</feature>
<evidence type="ECO:0000256" key="6">
    <source>
        <dbReference type="ARBA" id="ARBA00022825"/>
    </source>
</evidence>
<dbReference type="RefSeq" id="XP_039144794.1">
    <property type="nucleotide sequence ID" value="XM_039288860.1"/>
</dbReference>
<dbReference type="PROSITE" id="PS00136">
    <property type="entry name" value="SUBTILASE_ASP"/>
    <property type="match status" value="1"/>
</dbReference>
<evidence type="ECO:0000256" key="11">
    <source>
        <dbReference type="SAM" id="MobiDB-lite"/>
    </source>
</evidence>
<protein>
    <submittedName>
        <fullName evidence="18">LOW QUALITY PROTEIN: subtilisin-like protease SBT1.4</fullName>
    </submittedName>
</protein>
<evidence type="ECO:0000256" key="5">
    <source>
        <dbReference type="ARBA" id="ARBA00022801"/>
    </source>
</evidence>
<dbReference type="InterPro" id="IPR023828">
    <property type="entry name" value="Peptidase_S8_Ser-AS"/>
</dbReference>
<keyword evidence="4 12" id="KW-0732">Signal</keyword>
<keyword evidence="6 9" id="KW-0720">Serine protease</keyword>
<dbReference type="InterPro" id="IPR003137">
    <property type="entry name" value="PA_domain"/>
</dbReference>
<evidence type="ECO:0000256" key="1">
    <source>
        <dbReference type="ARBA" id="ARBA00004613"/>
    </source>
</evidence>
<feature type="domain" description="Inhibitor I9" evidence="15">
    <location>
        <begin position="25"/>
        <end position="106"/>
    </location>
</feature>
<evidence type="ECO:0000256" key="10">
    <source>
        <dbReference type="RuleBase" id="RU003355"/>
    </source>
</evidence>
<keyword evidence="17" id="KW-1185">Reference proteome</keyword>
<sequence>MSSLLPLLLLLLLLLPFSISTSISTYIIHVSPNSKPSSSPSLPHYFSCLLRSIQPRSLRHPPPRLLYSYSSALSGFAATLSSSQVSALRSHPSILSILPDLPRHPHTTHTPSFLHLSNSSGIWPQSDFASDTIIAVLDTGVYPHNHPSFSDSGLPSPPSSWRGSCDSGPGFPSSSCNRKLIGARFFYKGYEAALGHPIDESRESKSPLDTEGHGTHTSSTAAGSSVTDAGFFSYARGLARGMATNARIAVYKICWAAGCFDSDILAAMDAAINDGVDIISLSVGASGFAPNYYRDSIAIGAFGAVRHGVVVSCSAGNSGPGPRTAVNIAPWILTVGASTIDREFPADVILGNGDVLGGVSLYAGEPLDSDGIPLIYGGDCGSAVCLSGSLDPSKVSGKIVLCDRGVNARVEKGSAVKLAGGAGMILANTADNGEELLADSHLVPATMVGEKAGNIIRSYIRSTDSPTATIAFRGTIISSSPASPQVAAFSSRGPNFRTPEILKPDVIAPGVNILAGWTAITAPTDLDIDPRRVLFNIISGTSMSCPHVSGIAALLRKTHPNWTPAAIKSALITTAYNTDNSGNLIKDLATGEDSTPFIRGAGHVDPNRALDPGLIYDITIFDYLSFLCSIGYNHQQISIFTKDELAVNCSSPETLTNPGNLNYPSFSVVFDSMNNVVSYKRVVTNVGAEAGGAVYEAEVSAPTGVEVSVEPSKLEFNSVGQSLAYSIRFSSTWGSNLDSSSPVSSFGWIVWSDGEHSVRSPIAVTWNADGIVEEGEGGVASV</sequence>
<evidence type="ECO:0000256" key="4">
    <source>
        <dbReference type="ARBA" id="ARBA00022729"/>
    </source>
</evidence>
<dbReference type="SUPFAM" id="SSF52743">
    <property type="entry name" value="Subtilisin-like"/>
    <property type="match status" value="1"/>
</dbReference>
<evidence type="ECO:0000256" key="9">
    <source>
        <dbReference type="PROSITE-ProRule" id="PRU01240"/>
    </source>
</evidence>
<dbReference type="GO" id="GO:0005576">
    <property type="term" value="C:extracellular region"/>
    <property type="evidence" value="ECO:0007669"/>
    <property type="project" value="UniProtKB-SubCell"/>
</dbReference>
<evidence type="ECO:0000256" key="2">
    <source>
        <dbReference type="ARBA" id="ARBA00011073"/>
    </source>
</evidence>
<evidence type="ECO:0000256" key="8">
    <source>
        <dbReference type="PIRSR" id="PIRSR615500-1"/>
    </source>
</evidence>
<keyword evidence="3 9" id="KW-0645">Protease</keyword>
<dbReference type="InterPro" id="IPR037045">
    <property type="entry name" value="S8pro/Inhibitor_I9_sf"/>
</dbReference>
<feature type="signal peptide" evidence="12">
    <location>
        <begin position="1"/>
        <end position="20"/>
    </location>
</feature>
<dbReference type="InterPro" id="IPR000209">
    <property type="entry name" value="Peptidase_S8/S53_dom"/>
</dbReference>
<dbReference type="InterPro" id="IPR023827">
    <property type="entry name" value="Peptidase_S8_Asp-AS"/>
</dbReference>
<dbReference type="InterPro" id="IPR010259">
    <property type="entry name" value="S8pro/Inhibitor_I9"/>
</dbReference>
<feature type="chain" id="PRO_5044216157" evidence="12">
    <location>
        <begin position="21"/>
        <end position="782"/>
    </location>
</feature>
<dbReference type="AlphaFoldDB" id="A0AB40D3I9"/>
<dbReference type="PROSITE" id="PS00138">
    <property type="entry name" value="SUBTILASE_SER"/>
    <property type="match status" value="1"/>
</dbReference>
<evidence type="ECO:0000313" key="17">
    <source>
        <dbReference type="Proteomes" id="UP001515500"/>
    </source>
</evidence>
<feature type="domain" description="PA" evidence="14">
    <location>
        <begin position="374"/>
        <end position="455"/>
    </location>
</feature>
<name>A0AB40D3I9_DIOCR</name>
<dbReference type="CDD" id="cd04852">
    <property type="entry name" value="Peptidases_S8_3"/>
    <property type="match status" value="1"/>
</dbReference>
<dbReference type="GeneID" id="120282112"/>
<evidence type="ECO:0000256" key="7">
    <source>
        <dbReference type="ARBA" id="ARBA00023180"/>
    </source>
</evidence>
<dbReference type="PROSITE" id="PS51892">
    <property type="entry name" value="SUBTILASE"/>
    <property type="match status" value="1"/>
</dbReference>
<keyword evidence="7" id="KW-0325">Glycoprotein</keyword>
<dbReference type="Proteomes" id="UP001515500">
    <property type="component" value="Chromosome 18"/>
</dbReference>
<feature type="region of interest" description="Disordered" evidence="11">
    <location>
        <begin position="148"/>
        <end position="171"/>
    </location>
</feature>
<dbReference type="InterPro" id="IPR034197">
    <property type="entry name" value="Peptidases_S8_3"/>
</dbReference>
<feature type="active site" description="Charge relay system" evidence="8 9">
    <location>
        <position position="138"/>
    </location>
</feature>
<evidence type="ECO:0000259" key="14">
    <source>
        <dbReference type="Pfam" id="PF02225"/>
    </source>
</evidence>
<evidence type="ECO:0000256" key="3">
    <source>
        <dbReference type="ARBA" id="ARBA00022670"/>
    </source>
</evidence>
<dbReference type="InterPro" id="IPR015500">
    <property type="entry name" value="Peptidase_S8_subtilisin-rel"/>
</dbReference>
<dbReference type="PRINTS" id="PR00723">
    <property type="entry name" value="SUBTILISIN"/>
</dbReference>
<comment type="similarity">
    <text evidence="2 9 10">Belongs to the peptidase S8 family.</text>
</comment>
<dbReference type="Pfam" id="PF00082">
    <property type="entry name" value="Peptidase_S8"/>
    <property type="match status" value="1"/>
</dbReference>
<dbReference type="Pfam" id="PF02225">
    <property type="entry name" value="PA"/>
    <property type="match status" value="1"/>
</dbReference>
<dbReference type="GO" id="GO:0004252">
    <property type="term" value="F:serine-type endopeptidase activity"/>
    <property type="evidence" value="ECO:0007669"/>
    <property type="project" value="UniProtKB-UniRule"/>
</dbReference>